<proteinExistence type="predicted"/>
<dbReference type="AlphaFoldDB" id="A0A4Y8N402"/>
<evidence type="ECO:0000313" key="3">
    <source>
        <dbReference type="EMBL" id="TFE44454.1"/>
    </source>
</evidence>
<accession>A0A4Y8N402</accession>
<feature type="domain" description="Integrase DNA-binding" evidence="2">
    <location>
        <begin position="18"/>
        <end position="85"/>
    </location>
</feature>
<reference evidence="3 4" key="1">
    <citation type="submission" date="2019-03" db="EMBL/GenBank/DDBJ databases">
        <title>Complete Genome Sequence of Paraburkholderia dipogonis ICMP 19430T, a Nitrogen-fixing Symbiont of the South African Invasive Legume Dipogon lignosus in New Zealand.</title>
        <authorList>
            <person name="De Meyer S.E."/>
        </authorList>
    </citation>
    <scope>NUCLEOTIDE SEQUENCE [LARGE SCALE GENOMIC DNA]</scope>
    <source>
        <strain evidence="3 4">ICMP 19430</strain>
    </source>
</reference>
<dbReference type="Gene3D" id="3.30.160.390">
    <property type="entry name" value="Integrase, DNA-binding domain"/>
    <property type="match status" value="1"/>
</dbReference>
<dbReference type="Proteomes" id="UP000297385">
    <property type="component" value="Unassembled WGS sequence"/>
</dbReference>
<dbReference type="EMBL" id="SNVI01000001">
    <property type="protein sequence ID" value="TFE44454.1"/>
    <property type="molecule type" value="Genomic_DNA"/>
</dbReference>
<dbReference type="InterPro" id="IPR025166">
    <property type="entry name" value="Integrase_DNA_bind_dom"/>
</dbReference>
<gene>
    <name evidence="3" type="ORF">E2553_05070</name>
</gene>
<sequence>MGTKHQRFTIDRAFMQALKPTGAYQEYADTELRGFRVKVTPAGLRTYTYRWTRPDGSMGRLTVGRWPEMKPGEARETARRESELQDRKGDTLTATAVRRVKRQSVAKVARSVPTLRAYLEDTYTAHLRTYCKTPAHGDAKRPHYRSIVPRISRHAARRNNGAQPRNMANRQVRRQKTPALEGDN</sequence>
<feature type="region of interest" description="Disordered" evidence="1">
    <location>
        <begin position="153"/>
        <end position="184"/>
    </location>
</feature>
<dbReference type="RefSeq" id="WP_134456286.1">
    <property type="nucleotide sequence ID" value="NZ_JBHSSZ010000079.1"/>
</dbReference>
<evidence type="ECO:0000259" key="2">
    <source>
        <dbReference type="Pfam" id="PF13356"/>
    </source>
</evidence>
<dbReference type="Pfam" id="PF13356">
    <property type="entry name" value="Arm-DNA-bind_3"/>
    <property type="match status" value="1"/>
</dbReference>
<organism evidence="3 4">
    <name type="scientific">Paraburkholderia dipogonis</name>
    <dbReference type="NCBI Taxonomy" id="1211383"/>
    <lineage>
        <taxon>Bacteria</taxon>
        <taxon>Pseudomonadati</taxon>
        <taxon>Pseudomonadota</taxon>
        <taxon>Betaproteobacteria</taxon>
        <taxon>Burkholderiales</taxon>
        <taxon>Burkholderiaceae</taxon>
        <taxon>Paraburkholderia</taxon>
    </lineage>
</organism>
<protein>
    <submittedName>
        <fullName evidence="3">DUF4102 domain-containing protein</fullName>
    </submittedName>
</protein>
<name>A0A4Y8N402_9BURK</name>
<feature type="compositionally biased region" description="Polar residues" evidence="1">
    <location>
        <begin position="160"/>
        <end position="169"/>
    </location>
</feature>
<evidence type="ECO:0000313" key="4">
    <source>
        <dbReference type="Proteomes" id="UP000297385"/>
    </source>
</evidence>
<comment type="caution">
    <text evidence="3">The sequence shown here is derived from an EMBL/GenBank/DDBJ whole genome shotgun (WGS) entry which is preliminary data.</text>
</comment>
<evidence type="ECO:0000256" key="1">
    <source>
        <dbReference type="SAM" id="MobiDB-lite"/>
    </source>
</evidence>
<dbReference type="InterPro" id="IPR038488">
    <property type="entry name" value="Integrase_DNA-bd_sf"/>
</dbReference>
<dbReference type="GeneID" id="97305489"/>
<feature type="region of interest" description="Disordered" evidence="1">
    <location>
        <begin position="71"/>
        <end position="90"/>
    </location>
</feature>